<evidence type="ECO:0000256" key="7">
    <source>
        <dbReference type="ARBA" id="ARBA00023065"/>
    </source>
</evidence>
<evidence type="ECO:0000256" key="6">
    <source>
        <dbReference type="ARBA" id="ARBA00023034"/>
    </source>
</evidence>
<evidence type="ECO:0000256" key="11">
    <source>
        <dbReference type="SAM" id="MobiDB-lite"/>
    </source>
</evidence>
<comment type="subcellular location">
    <subcellularLocation>
        <location evidence="1">Golgi apparatus</location>
        <location evidence="1">trans-Golgi network membrane</location>
        <topology evidence="1">Multi-pass membrane protein</topology>
    </subcellularLocation>
</comment>
<evidence type="ECO:0000259" key="13">
    <source>
        <dbReference type="Pfam" id="PF01545"/>
    </source>
</evidence>
<dbReference type="Gene3D" id="1.20.1510.10">
    <property type="entry name" value="Cation efflux protein transmembrane domain"/>
    <property type="match status" value="1"/>
</dbReference>
<dbReference type="GO" id="GO:0008324">
    <property type="term" value="F:monoatomic cation transmembrane transporter activity"/>
    <property type="evidence" value="ECO:0007669"/>
    <property type="project" value="InterPro"/>
</dbReference>
<dbReference type="Proteomes" id="UP000001554">
    <property type="component" value="Chromosome 1"/>
</dbReference>
<evidence type="ECO:0000256" key="12">
    <source>
        <dbReference type="SAM" id="Phobius"/>
    </source>
</evidence>
<keyword evidence="14" id="KW-1185">Reference proteome</keyword>
<dbReference type="SUPFAM" id="SSF161111">
    <property type="entry name" value="Cation efflux protein transmembrane domain-like"/>
    <property type="match status" value="1"/>
</dbReference>
<feature type="region of interest" description="Disordered" evidence="11">
    <location>
        <begin position="484"/>
        <end position="508"/>
    </location>
</feature>
<feature type="compositionally biased region" description="Basic and acidic residues" evidence="11">
    <location>
        <begin position="498"/>
        <end position="508"/>
    </location>
</feature>
<evidence type="ECO:0000256" key="2">
    <source>
        <dbReference type="ARBA" id="ARBA00022448"/>
    </source>
</evidence>
<keyword evidence="4" id="KW-0862">Zinc</keyword>
<evidence type="ECO:0000256" key="10">
    <source>
        <dbReference type="ARBA" id="ARBA00045455"/>
    </source>
</evidence>
<evidence type="ECO:0000256" key="3">
    <source>
        <dbReference type="ARBA" id="ARBA00022692"/>
    </source>
</evidence>
<dbReference type="PANTHER" id="PTHR46531:SF1">
    <property type="entry name" value="ZINC TRANSPORTER 6"/>
    <property type="match status" value="1"/>
</dbReference>
<dbReference type="GeneID" id="118413089"/>
<reference evidence="14" key="1">
    <citation type="journal article" date="2020" name="Nat. Ecol. Evol.">
        <title>Deeply conserved synteny resolves early events in vertebrate evolution.</title>
        <authorList>
            <person name="Simakov O."/>
            <person name="Marletaz F."/>
            <person name="Yue J.X."/>
            <person name="O'Connell B."/>
            <person name="Jenkins J."/>
            <person name="Brandt A."/>
            <person name="Calef R."/>
            <person name="Tung C.H."/>
            <person name="Huang T.K."/>
            <person name="Schmutz J."/>
            <person name="Satoh N."/>
            <person name="Yu J.K."/>
            <person name="Putnam N.H."/>
            <person name="Green R.E."/>
            <person name="Rokhsar D.S."/>
        </authorList>
    </citation>
    <scope>NUCLEOTIDE SEQUENCE [LARGE SCALE GENOMIC DNA]</scope>
    <source>
        <strain evidence="14">S238N-H82</strain>
    </source>
</reference>
<feature type="compositionally biased region" description="Polar residues" evidence="11">
    <location>
        <begin position="394"/>
        <end position="407"/>
    </location>
</feature>
<gene>
    <name evidence="15" type="primary">LOC118413089</name>
</gene>
<dbReference type="InterPro" id="IPR027469">
    <property type="entry name" value="Cation_efflux_TMD_sf"/>
</dbReference>
<keyword evidence="3 12" id="KW-0812">Transmembrane</keyword>
<keyword evidence="6" id="KW-0333">Golgi apparatus</keyword>
<feature type="region of interest" description="Disordered" evidence="11">
    <location>
        <begin position="394"/>
        <end position="413"/>
    </location>
</feature>
<feature type="transmembrane region" description="Helical" evidence="12">
    <location>
        <begin position="282"/>
        <end position="300"/>
    </location>
</feature>
<evidence type="ECO:0000313" key="15">
    <source>
        <dbReference type="RefSeq" id="XP_035672142.1"/>
    </source>
</evidence>
<evidence type="ECO:0000256" key="1">
    <source>
        <dbReference type="ARBA" id="ARBA00004166"/>
    </source>
</evidence>
<dbReference type="PANTHER" id="PTHR46531">
    <property type="entry name" value="ZINC TRANSPORTER 6"/>
    <property type="match status" value="1"/>
</dbReference>
<comment type="subunit">
    <text evidence="9">Heterodimer with SLC30A5; form a functional zinc ion transmembrane transporter.</text>
</comment>
<keyword evidence="8 12" id="KW-0472">Membrane</keyword>
<dbReference type="GO" id="GO:0006829">
    <property type="term" value="P:zinc ion transport"/>
    <property type="evidence" value="ECO:0000318"/>
    <property type="project" value="GO_Central"/>
</dbReference>
<evidence type="ECO:0000256" key="5">
    <source>
        <dbReference type="ARBA" id="ARBA00022989"/>
    </source>
</evidence>
<dbReference type="InterPro" id="IPR058533">
    <property type="entry name" value="Cation_efflux_TM"/>
</dbReference>
<accession>A0A9J7KXA0</accession>
<evidence type="ECO:0000256" key="8">
    <source>
        <dbReference type="ARBA" id="ARBA00023136"/>
    </source>
</evidence>
<dbReference type="GO" id="GO:0016020">
    <property type="term" value="C:membrane"/>
    <property type="evidence" value="ECO:0007669"/>
    <property type="project" value="InterPro"/>
</dbReference>
<evidence type="ECO:0000256" key="9">
    <source>
        <dbReference type="ARBA" id="ARBA00038600"/>
    </source>
</evidence>
<dbReference type="GO" id="GO:0005794">
    <property type="term" value="C:Golgi apparatus"/>
    <property type="evidence" value="ECO:0000318"/>
    <property type="project" value="GO_Central"/>
</dbReference>
<organism evidence="14 15">
    <name type="scientific">Branchiostoma floridae</name>
    <name type="common">Florida lancelet</name>
    <name type="synonym">Amphioxus</name>
    <dbReference type="NCBI Taxonomy" id="7739"/>
    <lineage>
        <taxon>Eukaryota</taxon>
        <taxon>Metazoa</taxon>
        <taxon>Chordata</taxon>
        <taxon>Cephalochordata</taxon>
        <taxon>Leptocardii</taxon>
        <taxon>Amphioxiformes</taxon>
        <taxon>Branchiostomatidae</taxon>
        <taxon>Branchiostoma</taxon>
    </lineage>
</organism>
<dbReference type="AlphaFoldDB" id="A0A9J7KXA0"/>
<dbReference type="RefSeq" id="XP_035672142.1">
    <property type="nucleotide sequence ID" value="XM_035816249.1"/>
</dbReference>
<feature type="region of interest" description="Disordered" evidence="11">
    <location>
        <begin position="460"/>
        <end position="479"/>
    </location>
</feature>
<evidence type="ECO:0000256" key="4">
    <source>
        <dbReference type="ARBA" id="ARBA00022833"/>
    </source>
</evidence>
<feature type="transmembrane region" description="Helical" evidence="12">
    <location>
        <begin position="114"/>
        <end position="136"/>
    </location>
</feature>
<keyword evidence="5 12" id="KW-1133">Transmembrane helix</keyword>
<name>A0A9J7KXA0_BRAFL</name>
<feature type="transmembrane region" description="Helical" evidence="12">
    <location>
        <begin position="252"/>
        <end position="270"/>
    </location>
</feature>
<protein>
    <submittedName>
        <fullName evidence="15">Zinc transporter 6-A-like</fullName>
    </submittedName>
</protein>
<keyword evidence="7" id="KW-0406">Ion transport</keyword>
<feature type="transmembrane region" description="Helical" evidence="12">
    <location>
        <begin position="188"/>
        <end position="206"/>
    </location>
</feature>
<dbReference type="InterPro" id="IPR052005">
    <property type="entry name" value="CDF_SLC30A"/>
</dbReference>
<feature type="domain" description="Cation efflux protein transmembrane" evidence="13">
    <location>
        <begin position="86"/>
        <end position="306"/>
    </location>
</feature>
<dbReference type="Pfam" id="PF01545">
    <property type="entry name" value="Cation_efflux"/>
    <property type="match status" value="1"/>
</dbReference>
<dbReference type="KEGG" id="bfo:118413089"/>
<evidence type="ECO:0000313" key="14">
    <source>
        <dbReference type="Proteomes" id="UP000001554"/>
    </source>
</evidence>
<dbReference type="OrthoDB" id="5382797at2759"/>
<dbReference type="OMA" id="NIVCTGF"/>
<feature type="transmembrane region" description="Helical" evidence="12">
    <location>
        <begin position="85"/>
        <end position="102"/>
    </location>
</feature>
<comment type="function">
    <text evidence="10">Has probably no intrinsic transporter activity but together with SLC30A5 forms a functional zinc ion:proton antiporter heterodimer, mediating zinc entry into the lumen of organelles along the secretory pathway. As part of that zinc ion:proton antiporter, contributes to zinc ion homeostasis within the early secretory pathway and regulates the activation and folding of enzymes like alkaline phosphatases and enzymes involved in phosphatidylinositol glycan anchor biosynthesis.</text>
</comment>
<reference evidence="15" key="2">
    <citation type="submission" date="2025-08" db="UniProtKB">
        <authorList>
            <consortium name="RefSeq"/>
        </authorList>
    </citation>
    <scope>IDENTIFICATION</scope>
    <source>
        <strain evidence="15">S238N-H82</strain>
        <tissue evidence="15">Testes</tissue>
    </source>
</reference>
<sequence length="508" mass="55281">MYNRATGTSSGSQGTVSVNIPAENVDKTLPDVVPDKGSALWNRVHLGTESLSMENFHPFKSQAGLLTRAAREVGRVLAERRARRVMFIAVLNVLCTLVLFVWCRTTGSMALLAYTYLTVFDILCLVTCLISIWVSIQKPTPAFSFGYERFEVLAVFTSTTLAQLGQLFVVKESIERLLHHHDVHTGRLLVGTAFGFAVHFVSTYFVTNKAFQHVSEASSSSWLQEHVADISRSLCSVIPGLSTLLLPRINPLPLIAVAGALALFITDMLIEINNYFRADTFAAISIAIMTVGTMFPMSVYSGRILLQTTPSHIIGQLDKCLREASTLDGVLEFRNEHFWTVSFGTLAGSLHVRIRRDANEQMVLAHVTNRLSNLVTVLTIHIFKDDWTRASLSSSSYAPRQPYTSTPAKPGLDSSVPAINPFQSLPPLAPNLSTITPIGSPAGPSLHQPGTRLYGTGTTAPSHMTLGPAANTGGRIPLRTYQPTDLFGASGGAGQKSTTEHGHSHSHR</sequence>
<keyword evidence="2" id="KW-0813">Transport</keyword>
<proteinExistence type="predicted"/>